<evidence type="ECO:0000313" key="1">
    <source>
        <dbReference type="EMBL" id="RAH46712.1"/>
    </source>
</evidence>
<dbReference type="Proteomes" id="UP000249057">
    <property type="component" value="Unassembled WGS sequence"/>
</dbReference>
<gene>
    <name evidence="1" type="ORF">BO95DRAFT_513698</name>
</gene>
<evidence type="ECO:0000313" key="2">
    <source>
        <dbReference type="Proteomes" id="UP000249057"/>
    </source>
</evidence>
<accession>A0ACD1GBW9</accession>
<name>A0ACD1GBW9_9EURO</name>
<proteinExistence type="predicted"/>
<protein>
    <submittedName>
        <fullName evidence="1">Uncharacterized protein</fullName>
    </submittedName>
</protein>
<reference evidence="1" key="1">
    <citation type="submission" date="2018-02" db="EMBL/GenBank/DDBJ databases">
        <title>The genomes of Aspergillus section Nigri reveals drivers in fungal speciation.</title>
        <authorList>
            <consortium name="DOE Joint Genome Institute"/>
            <person name="Vesth T.C."/>
            <person name="Nybo J."/>
            <person name="Theobald S."/>
            <person name="Brandl J."/>
            <person name="Frisvad J.C."/>
            <person name="Nielsen K.F."/>
            <person name="Lyhne E.K."/>
            <person name="Kogle M.E."/>
            <person name="Kuo A."/>
            <person name="Riley R."/>
            <person name="Clum A."/>
            <person name="Nolan M."/>
            <person name="Lipzen A."/>
            <person name="Salamov A."/>
            <person name="Henrissat B."/>
            <person name="Wiebenga A."/>
            <person name="De vries R.P."/>
            <person name="Grigoriev I.V."/>
            <person name="Mortensen U.H."/>
            <person name="Andersen M.R."/>
            <person name="Baker S.E."/>
        </authorList>
    </citation>
    <scope>NUCLEOTIDE SEQUENCE</scope>
    <source>
        <strain evidence="1">CBS 621.78</strain>
    </source>
</reference>
<organism evidence="1 2">
    <name type="scientific">Aspergillus brunneoviolaceus CBS 621.78</name>
    <dbReference type="NCBI Taxonomy" id="1450534"/>
    <lineage>
        <taxon>Eukaryota</taxon>
        <taxon>Fungi</taxon>
        <taxon>Dikarya</taxon>
        <taxon>Ascomycota</taxon>
        <taxon>Pezizomycotina</taxon>
        <taxon>Eurotiomycetes</taxon>
        <taxon>Eurotiomycetidae</taxon>
        <taxon>Eurotiales</taxon>
        <taxon>Aspergillaceae</taxon>
        <taxon>Aspergillus</taxon>
        <taxon>Aspergillus subgen. Circumdati</taxon>
    </lineage>
</organism>
<dbReference type="EMBL" id="KZ825335">
    <property type="protein sequence ID" value="RAH46712.1"/>
    <property type="molecule type" value="Genomic_DNA"/>
</dbReference>
<sequence>MDHQSEAIPEGWTNDPHHLELYFDHNSLEAYRSRCFGIVDAKVVLLGTKDMDYIITSGGRYYWGDFMLEDHLSEITRPTTFAGILNALATKGFSGMRLKALKMLKIDEKPPNKVPPEHEANRVLFVPAEVVPESSRTT</sequence>
<keyword evidence="2" id="KW-1185">Reference proteome</keyword>